<dbReference type="EMBL" id="CP019476">
    <property type="protein sequence ID" value="UQC83385.1"/>
    <property type="molecule type" value="Genomic_DNA"/>
</dbReference>
<dbReference type="Proteomes" id="UP000830671">
    <property type="component" value="Chromosome 4"/>
</dbReference>
<evidence type="ECO:0000313" key="2">
    <source>
        <dbReference type="Proteomes" id="UP000830671"/>
    </source>
</evidence>
<name>A0A9Q8STX1_9PEZI</name>
<accession>A0A9Q8STX1</accession>
<dbReference type="GeneID" id="73342871"/>
<gene>
    <name evidence="1" type="ORF">CLUP02_08880</name>
</gene>
<protein>
    <submittedName>
        <fullName evidence="1">Uncharacterized protein</fullName>
    </submittedName>
</protein>
<dbReference type="RefSeq" id="XP_049145004.1">
    <property type="nucleotide sequence ID" value="XM_049287861.1"/>
</dbReference>
<proteinExistence type="predicted"/>
<reference evidence="1" key="1">
    <citation type="journal article" date="2021" name="Mol. Plant Microbe Interact.">
        <title>Complete Genome Sequence of the Plant-Pathogenic Fungus Colletotrichum lupini.</title>
        <authorList>
            <person name="Baroncelli R."/>
            <person name="Pensec F."/>
            <person name="Da Lio D."/>
            <person name="Boufleur T."/>
            <person name="Vicente I."/>
            <person name="Sarrocco S."/>
            <person name="Picot A."/>
            <person name="Baraldi E."/>
            <person name="Sukno S."/>
            <person name="Thon M."/>
            <person name="Le Floch G."/>
        </authorList>
    </citation>
    <scope>NUCLEOTIDE SEQUENCE</scope>
    <source>
        <strain evidence="1">IMI 504893</strain>
    </source>
</reference>
<evidence type="ECO:0000313" key="1">
    <source>
        <dbReference type="EMBL" id="UQC83385.1"/>
    </source>
</evidence>
<dbReference type="KEGG" id="clup:CLUP02_08880"/>
<keyword evidence="2" id="KW-1185">Reference proteome</keyword>
<organism evidence="1 2">
    <name type="scientific">Colletotrichum lupini</name>
    <dbReference type="NCBI Taxonomy" id="145971"/>
    <lineage>
        <taxon>Eukaryota</taxon>
        <taxon>Fungi</taxon>
        <taxon>Dikarya</taxon>
        <taxon>Ascomycota</taxon>
        <taxon>Pezizomycotina</taxon>
        <taxon>Sordariomycetes</taxon>
        <taxon>Hypocreomycetidae</taxon>
        <taxon>Glomerellales</taxon>
        <taxon>Glomerellaceae</taxon>
        <taxon>Colletotrichum</taxon>
        <taxon>Colletotrichum acutatum species complex</taxon>
    </lineage>
</organism>
<dbReference type="AlphaFoldDB" id="A0A9Q8STX1"/>
<sequence>MFVIQIGQGRREKHFVWNVFRSPYSKNTGRVCWCLPILNTVV</sequence>